<keyword evidence="7" id="KW-0408">Iron</keyword>
<dbReference type="InterPro" id="IPR015421">
    <property type="entry name" value="PyrdxlP-dep_Trfase_major"/>
</dbReference>
<dbReference type="InterPro" id="IPR015422">
    <property type="entry name" value="PyrdxlP-dep_Trfase_small"/>
</dbReference>
<dbReference type="SUPFAM" id="SSF53383">
    <property type="entry name" value="PLP-dependent transferases"/>
    <property type="match status" value="1"/>
</dbReference>
<dbReference type="Gene3D" id="3.90.1150.10">
    <property type="entry name" value="Aspartate Aminotransferase, domain 1"/>
    <property type="match status" value="1"/>
</dbReference>
<dbReference type="Proteomes" id="UP000546970">
    <property type="component" value="Unassembled WGS sequence"/>
</dbReference>
<dbReference type="Pfam" id="PF00266">
    <property type="entry name" value="Aminotran_5"/>
    <property type="match status" value="1"/>
</dbReference>
<evidence type="ECO:0000256" key="8">
    <source>
        <dbReference type="ARBA" id="ARBA00023014"/>
    </source>
</evidence>
<dbReference type="GO" id="GO:0031071">
    <property type="term" value="F:cysteine desulfurase activity"/>
    <property type="evidence" value="ECO:0007669"/>
    <property type="project" value="UniProtKB-EC"/>
</dbReference>
<sequence length="395" mass="42139">MPFAHTEMVNLDYAASTPLRLSAIDAQREYDNSSLAGVNPNSLHSLGRAAAQKLEGCRRSLAQTLGRSVRPSEVIFTGGGTEANAMALLGIAEGARQSNKHRTRVLISAIEHDSMLDNIPLLHAAGFTTDLILPNSHGVIEAKTLASMMDDSVALVSVMLANNETGAVQPIADLAACAHEHGAYFHTDAIQGFLHVPFDIDSLGIDALSLAGHKIGGPVGVGALYLKTHTPFRPRIFGGGQEAGRRPGTQDLRQIIALTAAASELYPNVAHDFTCLTELSNALYDRLVKHPLIHATIGEYRKVDHLPGIVSITVDNFDSEDLILQLDARGFEVSAGSACTSGNQDASHVLLAMGIPRNRALGSLRISFDDRIDPASLDRFCSCLFEIIGEPHAGC</sequence>
<evidence type="ECO:0000313" key="12">
    <source>
        <dbReference type="EMBL" id="NMF55628.1"/>
    </source>
</evidence>
<reference evidence="12 13" key="1">
    <citation type="submission" date="2020-04" db="EMBL/GenBank/DDBJ databases">
        <title>Collinsella sp. KGMB02528 nov., an anaerobic actinobacterium isolated from human feces.</title>
        <authorList>
            <person name="Han K.-I."/>
            <person name="Eom M.K."/>
            <person name="Kim J.-S."/>
            <person name="Lee K.C."/>
            <person name="Suh M.K."/>
            <person name="Park S.-H."/>
            <person name="Lee J.H."/>
            <person name="Kang S.W."/>
            <person name="Park J.-E."/>
            <person name="Oh B.S."/>
            <person name="Yu S.Y."/>
            <person name="Choi S.-H."/>
            <person name="Lee D.H."/>
            <person name="Yoon H."/>
            <person name="Kim B.-Y."/>
            <person name="Lee J.H."/>
            <person name="Lee J.-S."/>
        </authorList>
    </citation>
    <scope>NUCLEOTIDE SEQUENCE [LARGE SCALE GENOMIC DNA]</scope>
    <source>
        <strain evidence="12 13">KGMB02528</strain>
    </source>
</reference>
<evidence type="ECO:0000256" key="3">
    <source>
        <dbReference type="ARBA" id="ARBA00012239"/>
    </source>
</evidence>
<dbReference type="InterPro" id="IPR020578">
    <property type="entry name" value="Aminotrans_V_PyrdxlP_BS"/>
</dbReference>
<dbReference type="Gene3D" id="1.10.260.50">
    <property type="match status" value="1"/>
</dbReference>
<protein>
    <recommendedName>
        <fullName evidence="3">cysteine desulfurase</fullName>
        <ecNumber evidence="3">2.8.1.7</ecNumber>
    </recommendedName>
</protein>
<dbReference type="Gene3D" id="3.40.640.10">
    <property type="entry name" value="Type I PLP-dependent aspartate aminotransferase-like (Major domain)"/>
    <property type="match status" value="1"/>
</dbReference>
<comment type="caution">
    <text evidence="12">The sequence shown here is derived from an EMBL/GenBank/DDBJ whole genome shotgun (WGS) entry which is preliminary data.</text>
</comment>
<evidence type="ECO:0000256" key="6">
    <source>
        <dbReference type="ARBA" id="ARBA00022898"/>
    </source>
</evidence>
<keyword evidence="13" id="KW-1185">Reference proteome</keyword>
<evidence type="ECO:0000256" key="7">
    <source>
        <dbReference type="ARBA" id="ARBA00023004"/>
    </source>
</evidence>
<keyword evidence="8" id="KW-0411">Iron-sulfur</keyword>
<dbReference type="EMBL" id="JABBCP010000002">
    <property type="protein sequence ID" value="NMF55628.1"/>
    <property type="molecule type" value="Genomic_DNA"/>
</dbReference>
<keyword evidence="5" id="KW-0479">Metal-binding</keyword>
<evidence type="ECO:0000256" key="2">
    <source>
        <dbReference type="ARBA" id="ARBA00006490"/>
    </source>
</evidence>
<comment type="cofactor">
    <cofactor evidence="1 10">
        <name>pyridoxal 5'-phosphate</name>
        <dbReference type="ChEBI" id="CHEBI:597326"/>
    </cofactor>
</comment>
<accession>A0A7X9UBW8</accession>
<dbReference type="AlphaFoldDB" id="A0A7X9UBW8"/>
<gene>
    <name evidence="12" type="ORF">HF320_04705</name>
</gene>
<evidence type="ECO:0000259" key="11">
    <source>
        <dbReference type="Pfam" id="PF00266"/>
    </source>
</evidence>
<evidence type="ECO:0000256" key="5">
    <source>
        <dbReference type="ARBA" id="ARBA00022723"/>
    </source>
</evidence>
<dbReference type="EC" id="2.8.1.7" evidence="3"/>
<dbReference type="InterPro" id="IPR016454">
    <property type="entry name" value="Cysteine_dSase"/>
</dbReference>
<proteinExistence type="inferred from homology"/>
<evidence type="ECO:0000313" key="13">
    <source>
        <dbReference type="Proteomes" id="UP000546970"/>
    </source>
</evidence>
<dbReference type="PROSITE" id="PS00595">
    <property type="entry name" value="AA_TRANSFER_CLASS_5"/>
    <property type="match status" value="1"/>
</dbReference>
<dbReference type="InterPro" id="IPR015424">
    <property type="entry name" value="PyrdxlP-dep_Trfase"/>
</dbReference>
<feature type="domain" description="Aminotransferase class V" evidence="11">
    <location>
        <begin position="9"/>
        <end position="369"/>
    </location>
</feature>
<dbReference type="PIRSF" id="PIRSF005572">
    <property type="entry name" value="NifS"/>
    <property type="match status" value="1"/>
</dbReference>
<name>A0A7X9UBW8_9ACTN</name>
<dbReference type="PANTHER" id="PTHR11601:SF34">
    <property type="entry name" value="CYSTEINE DESULFURASE"/>
    <property type="match status" value="1"/>
</dbReference>
<comment type="catalytic activity">
    <reaction evidence="9">
        <text>(sulfur carrier)-H + L-cysteine = (sulfur carrier)-SH + L-alanine</text>
        <dbReference type="Rhea" id="RHEA:43892"/>
        <dbReference type="Rhea" id="RHEA-COMP:14737"/>
        <dbReference type="Rhea" id="RHEA-COMP:14739"/>
        <dbReference type="ChEBI" id="CHEBI:29917"/>
        <dbReference type="ChEBI" id="CHEBI:35235"/>
        <dbReference type="ChEBI" id="CHEBI:57972"/>
        <dbReference type="ChEBI" id="CHEBI:64428"/>
        <dbReference type="EC" id="2.8.1.7"/>
    </reaction>
</comment>
<evidence type="ECO:0000256" key="4">
    <source>
        <dbReference type="ARBA" id="ARBA00022679"/>
    </source>
</evidence>
<dbReference type="InterPro" id="IPR000192">
    <property type="entry name" value="Aminotrans_V_dom"/>
</dbReference>
<dbReference type="RefSeq" id="WP_169277259.1">
    <property type="nucleotide sequence ID" value="NZ_JABBCP010000002.1"/>
</dbReference>
<dbReference type="GO" id="GO:0046872">
    <property type="term" value="F:metal ion binding"/>
    <property type="evidence" value="ECO:0007669"/>
    <property type="project" value="UniProtKB-KW"/>
</dbReference>
<evidence type="ECO:0000256" key="1">
    <source>
        <dbReference type="ARBA" id="ARBA00001933"/>
    </source>
</evidence>
<evidence type="ECO:0000256" key="10">
    <source>
        <dbReference type="RuleBase" id="RU004504"/>
    </source>
</evidence>
<keyword evidence="4" id="KW-0808">Transferase</keyword>
<dbReference type="PANTHER" id="PTHR11601">
    <property type="entry name" value="CYSTEINE DESULFURYLASE FAMILY MEMBER"/>
    <property type="match status" value="1"/>
</dbReference>
<organism evidence="12 13">
    <name type="scientific">Collinsella acetigenes</name>
    <dbReference type="NCBI Taxonomy" id="2713419"/>
    <lineage>
        <taxon>Bacteria</taxon>
        <taxon>Bacillati</taxon>
        <taxon>Actinomycetota</taxon>
        <taxon>Coriobacteriia</taxon>
        <taxon>Coriobacteriales</taxon>
        <taxon>Coriobacteriaceae</taxon>
        <taxon>Collinsella</taxon>
    </lineage>
</organism>
<keyword evidence="6" id="KW-0663">Pyridoxal phosphate</keyword>
<dbReference type="GO" id="GO:0051536">
    <property type="term" value="F:iron-sulfur cluster binding"/>
    <property type="evidence" value="ECO:0007669"/>
    <property type="project" value="UniProtKB-KW"/>
</dbReference>
<comment type="similarity">
    <text evidence="2">Belongs to the class-V pyridoxal-phosphate-dependent aminotransferase family. NifS/IscS subfamily.</text>
</comment>
<evidence type="ECO:0000256" key="9">
    <source>
        <dbReference type="ARBA" id="ARBA00050776"/>
    </source>
</evidence>